<reference evidence="2" key="1">
    <citation type="journal article" date="2010" name="Genome Res.">
        <title>Population genomic sequencing of Coccidioides fungi reveals recent hybridization and transposon control.</title>
        <authorList>
            <person name="Neafsey D.E."/>
            <person name="Barker B.M."/>
            <person name="Sharpton T.J."/>
            <person name="Stajich J.E."/>
            <person name="Park D.J."/>
            <person name="Whiston E."/>
            <person name="Hung C.-Y."/>
            <person name="McMahan C."/>
            <person name="White J."/>
            <person name="Sykes S."/>
            <person name="Heiman D."/>
            <person name="Young S."/>
            <person name="Zeng Q."/>
            <person name="Abouelleil A."/>
            <person name="Aftuck L."/>
            <person name="Bessette D."/>
            <person name="Brown A."/>
            <person name="FitzGerald M."/>
            <person name="Lui A."/>
            <person name="Macdonald J.P."/>
            <person name="Priest M."/>
            <person name="Orbach M.J."/>
            <person name="Galgiani J.N."/>
            <person name="Kirkland T.N."/>
            <person name="Cole G.T."/>
            <person name="Birren B.W."/>
            <person name="Henn M.R."/>
            <person name="Taylor J.W."/>
            <person name="Rounsley S.D."/>
        </authorList>
    </citation>
    <scope>NUCLEOTIDE SEQUENCE [LARGE SCALE GENOMIC DNA]</scope>
    <source>
        <strain evidence="2">RMSCC 2394</strain>
    </source>
</reference>
<dbReference type="Proteomes" id="UP000054565">
    <property type="component" value="Unassembled WGS sequence"/>
</dbReference>
<dbReference type="AlphaFoldDB" id="A0A0J6YDP0"/>
<dbReference type="EMBL" id="DS028095">
    <property type="protein sequence ID" value="KMP05800.1"/>
    <property type="molecule type" value="Genomic_DNA"/>
</dbReference>
<accession>A0A0J6YDP0</accession>
<gene>
    <name evidence="1" type="ORF">CIRG_05481</name>
</gene>
<evidence type="ECO:0000313" key="1">
    <source>
        <dbReference type="EMBL" id="KMP05800.1"/>
    </source>
</evidence>
<sequence>MRGGRRPGIERPPSQSPTQLELAISWFIPASITMTLSDAPLNGSRLINHFAGRWIRQQLSSPRDFAAGDPWDWGKPSPALINIFEERHDLFCPLTPDGRSKKALIPLDVMRPWNPGSLMNTISGASRPAVRDSYAAGLLVANSRAFSVPARTYEKGEGTRAERLYA</sequence>
<evidence type="ECO:0000313" key="2">
    <source>
        <dbReference type="Proteomes" id="UP000054565"/>
    </source>
</evidence>
<name>A0A0J6YDP0_COCIT</name>
<organism evidence="1 2">
    <name type="scientific">Coccidioides immitis RMSCC 2394</name>
    <dbReference type="NCBI Taxonomy" id="404692"/>
    <lineage>
        <taxon>Eukaryota</taxon>
        <taxon>Fungi</taxon>
        <taxon>Dikarya</taxon>
        <taxon>Ascomycota</taxon>
        <taxon>Pezizomycotina</taxon>
        <taxon>Eurotiomycetes</taxon>
        <taxon>Eurotiomycetidae</taxon>
        <taxon>Onygenales</taxon>
        <taxon>Onygenaceae</taxon>
        <taxon>Coccidioides</taxon>
    </lineage>
</organism>
<proteinExistence type="predicted"/>
<protein>
    <submittedName>
        <fullName evidence="1">Uncharacterized protein</fullName>
    </submittedName>
</protein>